<reference evidence="2 3" key="1">
    <citation type="journal article" date="2012" name="New Phytol.">
        <title>Insight into trade-off between wood decay and parasitism from the genome of a fungal forest pathogen.</title>
        <authorList>
            <person name="Olson A."/>
            <person name="Aerts A."/>
            <person name="Asiegbu F."/>
            <person name="Belbahri L."/>
            <person name="Bouzid O."/>
            <person name="Broberg A."/>
            <person name="Canback B."/>
            <person name="Coutinho P.M."/>
            <person name="Cullen D."/>
            <person name="Dalman K."/>
            <person name="Deflorio G."/>
            <person name="van Diepen L.T."/>
            <person name="Dunand C."/>
            <person name="Duplessis S."/>
            <person name="Durling M."/>
            <person name="Gonthier P."/>
            <person name="Grimwood J."/>
            <person name="Fossdal C.G."/>
            <person name="Hansson D."/>
            <person name="Henrissat B."/>
            <person name="Hietala A."/>
            <person name="Himmelstrand K."/>
            <person name="Hoffmeister D."/>
            <person name="Hogberg N."/>
            <person name="James T.Y."/>
            <person name="Karlsson M."/>
            <person name="Kohler A."/>
            <person name="Kues U."/>
            <person name="Lee Y.H."/>
            <person name="Lin Y.C."/>
            <person name="Lind M."/>
            <person name="Lindquist E."/>
            <person name="Lombard V."/>
            <person name="Lucas S."/>
            <person name="Lunden K."/>
            <person name="Morin E."/>
            <person name="Murat C."/>
            <person name="Park J."/>
            <person name="Raffaello T."/>
            <person name="Rouze P."/>
            <person name="Salamov A."/>
            <person name="Schmutz J."/>
            <person name="Solheim H."/>
            <person name="Stahlberg J."/>
            <person name="Velez H."/>
            <person name="de Vries R.P."/>
            <person name="Wiebenga A."/>
            <person name="Woodward S."/>
            <person name="Yakovlev I."/>
            <person name="Garbelotto M."/>
            <person name="Martin F."/>
            <person name="Grigoriev I.V."/>
            <person name="Stenlid J."/>
        </authorList>
    </citation>
    <scope>NUCLEOTIDE SEQUENCE [LARGE SCALE GENOMIC DNA]</scope>
    <source>
        <strain evidence="2 3">TC 32-1</strain>
    </source>
</reference>
<protein>
    <submittedName>
        <fullName evidence="2">Uncharacterized protein</fullName>
    </submittedName>
</protein>
<evidence type="ECO:0000256" key="1">
    <source>
        <dbReference type="SAM" id="MobiDB-lite"/>
    </source>
</evidence>
<gene>
    <name evidence="2" type="ORF">HETIRDRAFT_307245</name>
</gene>
<dbReference type="HOGENOM" id="CLU_3143246_0_0_1"/>
<dbReference type="AlphaFoldDB" id="W4KP89"/>
<dbReference type="Proteomes" id="UP000030671">
    <property type="component" value="Unassembled WGS sequence"/>
</dbReference>
<keyword evidence="3" id="KW-1185">Reference proteome</keyword>
<proteinExistence type="predicted"/>
<dbReference type="GeneID" id="20669472"/>
<name>W4KP89_HETIT</name>
<accession>W4KP89</accession>
<evidence type="ECO:0000313" key="2">
    <source>
        <dbReference type="EMBL" id="ETW86846.1"/>
    </source>
</evidence>
<dbReference type="InParanoid" id="W4KP89"/>
<dbReference type="EMBL" id="KI925454">
    <property type="protein sequence ID" value="ETW86846.1"/>
    <property type="molecule type" value="Genomic_DNA"/>
</dbReference>
<feature type="region of interest" description="Disordered" evidence="1">
    <location>
        <begin position="1"/>
        <end position="21"/>
    </location>
</feature>
<evidence type="ECO:0000313" key="3">
    <source>
        <dbReference type="Proteomes" id="UP000030671"/>
    </source>
</evidence>
<organism evidence="2 3">
    <name type="scientific">Heterobasidion irregulare (strain TC 32-1)</name>
    <dbReference type="NCBI Taxonomy" id="747525"/>
    <lineage>
        <taxon>Eukaryota</taxon>
        <taxon>Fungi</taxon>
        <taxon>Dikarya</taxon>
        <taxon>Basidiomycota</taxon>
        <taxon>Agaricomycotina</taxon>
        <taxon>Agaricomycetes</taxon>
        <taxon>Russulales</taxon>
        <taxon>Bondarzewiaceae</taxon>
        <taxon>Heterobasidion</taxon>
        <taxon>Heterobasidion annosum species complex</taxon>
    </lineage>
</organism>
<dbReference type="RefSeq" id="XP_009540825.1">
    <property type="nucleotide sequence ID" value="XM_009542530.1"/>
</dbReference>
<dbReference type="KEGG" id="hir:HETIRDRAFT_307245"/>
<sequence>MAGVQTGDLSEQLPPLAAEPEKSHLSLSNPFRFSFCMYTTDPAEFYTAP</sequence>